<evidence type="ECO:0000256" key="3">
    <source>
        <dbReference type="ARBA" id="ARBA00022448"/>
    </source>
</evidence>
<dbReference type="SUPFAM" id="SSF54631">
    <property type="entry name" value="CBS-domain pair"/>
    <property type="match status" value="1"/>
</dbReference>
<evidence type="ECO:0000256" key="7">
    <source>
        <dbReference type="ARBA" id="ARBA00023136"/>
    </source>
</evidence>
<keyword evidence="9" id="KW-0479">Metal-binding</keyword>
<dbReference type="AlphaFoldDB" id="A0AAU9CBA9"/>
<name>A0AAU9CBA9_9GAMM</name>
<feature type="transmembrane region" description="Helical" evidence="9">
    <location>
        <begin position="393"/>
        <end position="419"/>
    </location>
</feature>
<feature type="transmembrane region" description="Helical" evidence="9">
    <location>
        <begin position="292"/>
        <end position="312"/>
    </location>
</feature>
<dbReference type="Pfam" id="PF01769">
    <property type="entry name" value="MgtE"/>
    <property type="match status" value="1"/>
</dbReference>
<dbReference type="InterPro" id="IPR006668">
    <property type="entry name" value="Mg_transptr_MgtE_intracell_dom"/>
</dbReference>
<dbReference type="Gene3D" id="1.25.60.10">
    <property type="entry name" value="MgtE N-terminal domain-like"/>
    <property type="match status" value="1"/>
</dbReference>
<feature type="domain" description="CBS" evidence="10">
    <location>
        <begin position="210"/>
        <end position="268"/>
    </location>
</feature>
<keyword evidence="4 9" id="KW-0812">Transmembrane</keyword>
<evidence type="ECO:0000313" key="11">
    <source>
        <dbReference type="EMBL" id="BCX89850.1"/>
    </source>
</evidence>
<dbReference type="Pfam" id="PF00571">
    <property type="entry name" value="CBS"/>
    <property type="match status" value="2"/>
</dbReference>
<dbReference type="InterPro" id="IPR000644">
    <property type="entry name" value="CBS_dom"/>
</dbReference>
<dbReference type="SUPFAM" id="SSF158791">
    <property type="entry name" value="MgtE N-terminal domain-like"/>
    <property type="match status" value="1"/>
</dbReference>
<gene>
    <name evidence="11" type="ORF">MIN45_P2223</name>
</gene>
<dbReference type="Gene3D" id="3.10.580.10">
    <property type="entry name" value="CBS-domain"/>
    <property type="match status" value="1"/>
</dbReference>
<dbReference type="PROSITE" id="PS51371">
    <property type="entry name" value="CBS"/>
    <property type="match status" value="2"/>
</dbReference>
<protein>
    <recommendedName>
        <fullName evidence="9">Magnesium transporter MgtE</fullName>
    </recommendedName>
</protein>
<evidence type="ECO:0000256" key="9">
    <source>
        <dbReference type="RuleBase" id="RU362011"/>
    </source>
</evidence>
<accession>A0AAU9CBA9</accession>
<keyword evidence="8" id="KW-0129">CBS domain</keyword>
<evidence type="ECO:0000256" key="6">
    <source>
        <dbReference type="ARBA" id="ARBA00022989"/>
    </source>
</evidence>
<evidence type="ECO:0000256" key="4">
    <source>
        <dbReference type="ARBA" id="ARBA00022692"/>
    </source>
</evidence>
<comment type="function">
    <text evidence="9">Acts as a magnesium transporter.</text>
</comment>
<dbReference type="InterPro" id="IPR006667">
    <property type="entry name" value="SLC41_membr_dom"/>
</dbReference>
<evidence type="ECO:0000313" key="12">
    <source>
        <dbReference type="Proteomes" id="UP001321450"/>
    </source>
</evidence>
<dbReference type="GO" id="GO:0046872">
    <property type="term" value="F:metal ion binding"/>
    <property type="evidence" value="ECO:0007669"/>
    <property type="project" value="UniProtKB-KW"/>
</dbReference>
<dbReference type="Gene3D" id="1.10.357.20">
    <property type="entry name" value="SLC41 divalent cation transporters, integral membrane domain"/>
    <property type="match status" value="1"/>
</dbReference>
<keyword evidence="7 9" id="KW-0472">Membrane</keyword>
<dbReference type="InterPro" id="IPR046342">
    <property type="entry name" value="CBS_dom_sf"/>
</dbReference>
<dbReference type="InterPro" id="IPR036739">
    <property type="entry name" value="SLC41_membr_dom_sf"/>
</dbReference>
<feature type="transmembrane region" description="Helical" evidence="9">
    <location>
        <begin position="366"/>
        <end position="387"/>
    </location>
</feature>
<dbReference type="EMBL" id="AP024718">
    <property type="protein sequence ID" value="BCX89850.1"/>
    <property type="molecule type" value="Genomic_DNA"/>
</dbReference>
<evidence type="ECO:0000256" key="5">
    <source>
        <dbReference type="ARBA" id="ARBA00022842"/>
    </source>
</evidence>
<comment type="subcellular location">
    <subcellularLocation>
        <location evidence="9">Cell membrane</location>
        <topology evidence="9">Multi-pass membrane protein</topology>
    </subcellularLocation>
    <subcellularLocation>
        <location evidence="1">Membrane</location>
        <topology evidence="1">Multi-pass membrane protein</topology>
    </subcellularLocation>
</comment>
<comment type="subunit">
    <text evidence="9">Homodimer.</text>
</comment>
<dbReference type="PANTHER" id="PTHR43773:SF1">
    <property type="entry name" value="MAGNESIUM TRANSPORTER MGTE"/>
    <property type="match status" value="1"/>
</dbReference>
<comment type="similarity">
    <text evidence="2 9">Belongs to the SLC41A transporter family.</text>
</comment>
<dbReference type="PANTHER" id="PTHR43773">
    <property type="entry name" value="MAGNESIUM TRANSPORTER MGTE"/>
    <property type="match status" value="1"/>
</dbReference>
<dbReference type="GO" id="GO:0015095">
    <property type="term" value="F:magnesium ion transmembrane transporter activity"/>
    <property type="evidence" value="ECO:0007669"/>
    <property type="project" value="UniProtKB-UniRule"/>
</dbReference>
<evidence type="ECO:0000256" key="8">
    <source>
        <dbReference type="PROSITE-ProRule" id="PRU00703"/>
    </source>
</evidence>
<dbReference type="InterPro" id="IPR038076">
    <property type="entry name" value="MgtE_N_sf"/>
</dbReference>
<dbReference type="KEGG" id="meiy:MIN45_P2223"/>
<dbReference type="SMART" id="SM00924">
    <property type="entry name" value="MgtE_N"/>
    <property type="match status" value="1"/>
</dbReference>
<keyword evidence="3 9" id="KW-0813">Transport</keyword>
<feature type="transmembrane region" description="Helical" evidence="9">
    <location>
        <begin position="324"/>
        <end position="345"/>
    </location>
</feature>
<dbReference type="InterPro" id="IPR006669">
    <property type="entry name" value="MgtE_transporter"/>
</dbReference>
<dbReference type="Proteomes" id="UP001321450">
    <property type="component" value="Chromosome"/>
</dbReference>
<keyword evidence="5 9" id="KW-0460">Magnesium</keyword>
<evidence type="ECO:0000256" key="2">
    <source>
        <dbReference type="ARBA" id="ARBA00009749"/>
    </source>
</evidence>
<proteinExistence type="inferred from homology"/>
<feature type="domain" description="CBS" evidence="10">
    <location>
        <begin position="146"/>
        <end position="209"/>
    </location>
</feature>
<organism evidence="11 12">
    <name type="scientific">Methylomarinovum tepidoasis</name>
    <dbReference type="NCBI Taxonomy" id="2840183"/>
    <lineage>
        <taxon>Bacteria</taxon>
        <taxon>Pseudomonadati</taxon>
        <taxon>Pseudomonadota</taxon>
        <taxon>Gammaproteobacteria</taxon>
        <taxon>Methylococcales</taxon>
        <taxon>Methylothermaceae</taxon>
        <taxon>Methylomarinovum</taxon>
    </lineage>
</organism>
<dbReference type="RefSeq" id="WP_286292409.1">
    <property type="nucleotide sequence ID" value="NZ_AP024718.1"/>
</dbReference>
<sequence>MPISAEHDDTERHLKQLTEDLETGKLAQLKQLLQALTPAEIADLLEALKPSDRLVVWRLLPPEVAGEVLVELHEEVRTSLIKALEKTDAEDLIEAAEALDPDDLADIVEDLPETIRDKVVQALSRHDRSRLERVLTYPEDTAGSLMRTDTITVRPDVTLDVVLRYLRQRGELPDLTDALYVVDKDDRLIGVLPLSVLLTSDPHKTVRELMLTEVEAIPATLPASDVAMLFEHHDWVSAPVVDEEGRLVGRITVDDVVDVIRDEAEHTIMSQAGLSEETDMFAPVSESAKRRAVWLGVNLVTAFLAAWVIGLFEDTIQKEVALAVLMPIVASMGGIAGTQTQTLVIRALALKQIGEANVWTLLAREIAIGLINGVLWAIVVGVIAAIWFQALHIGLLIAAAMIINLLCAAFAGVMIPLLLDKLGIDPALAGGVVLTTVTDVVGFLAFLGLASWWLFS</sequence>
<dbReference type="NCBIfam" id="TIGR00400">
    <property type="entry name" value="mgtE"/>
    <property type="match status" value="1"/>
</dbReference>
<dbReference type="SMART" id="SM00116">
    <property type="entry name" value="CBS"/>
    <property type="match status" value="2"/>
</dbReference>
<dbReference type="SUPFAM" id="SSF161093">
    <property type="entry name" value="MgtE membrane domain-like"/>
    <property type="match status" value="1"/>
</dbReference>
<keyword evidence="9" id="KW-1003">Cell membrane</keyword>
<evidence type="ECO:0000256" key="1">
    <source>
        <dbReference type="ARBA" id="ARBA00004141"/>
    </source>
</evidence>
<keyword evidence="12" id="KW-1185">Reference proteome</keyword>
<dbReference type="Pfam" id="PF03448">
    <property type="entry name" value="MgtE_N"/>
    <property type="match status" value="1"/>
</dbReference>
<reference evidence="12" key="1">
    <citation type="journal article" date="2024" name="Int. J. Syst. Evol. Microbiol.">
        <title>Methylomarinovum tepidoasis sp. nov., a moderately thermophilic methanotroph of the family Methylothermaceae isolated from a deep-sea hydrothermal field.</title>
        <authorList>
            <person name="Hirayama H."/>
            <person name="Takaki Y."/>
            <person name="Abe M."/>
            <person name="Miyazaki M."/>
            <person name="Uematsu K."/>
            <person name="Matsui Y."/>
            <person name="Takai K."/>
        </authorList>
    </citation>
    <scope>NUCLEOTIDE SEQUENCE [LARGE SCALE GENOMIC DNA]</scope>
    <source>
        <strain evidence="12">IN45</strain>
    </source>
</reference>
<evidence type="ECO:0000259" key="10">
    <source>
        <dbReference type="PROSITE" id="PS51371"/>
    </source>
</evidence>
<keyword evidence="6 9" id="KW-1133">Transmembrane helix</keyword>
<dbReference type="CDD" id="cd04606">
    <property type="entry name" value="CBS_pair_Mg_transporter"/>
    <property type="match status" value="1"/>
</dbReference>
<feature type="transmembrane region" description="Helical" evidence="9">
    <location>
        <begin position="431"/>
        <end position="455"/>
    </location>
</feature>
<dbReference type="GO" id="GO:0005886">
    <property type="term" value="C:plasma membrane"/>
    <property type="evidence" value="ECO:0007669"/>
    <property type="project" value="UniProtKB-SubCell"/>
</dbReference>